<evidence type="ECO:0000256" key="6">
    <source>
        <dbReference type="ARBA" id="ARBA00017157"/>
    </source>
</evidence>
<dbReference type="PANTHER" id="PTHR12389:SF0">
    <property type="entry name" value="E3 UBIQUITIN-PROTEIN LIGASE LISTERIN"/>
    <property type="match status" value="1"/>
</dbReference>
<keyword evidence="7" id="KW-0963">Cytoplasm</keyword>
<keyword evidence="8 16" id="KW-0808">Transferase</keyword>
<evidence type="ECO:0000256" key="5">
    <source>
        <dbReference type="ARBA" id="ARBA00012483"/>
    </source>
</evidence>
<evidence type="ECO:0000259" key="17">
    <source>
        <dbReference type="PROSITE" id="PS50089"/>
    </source>
</evidence>
<accession>A0AAV6TZX9</accession>
<keyword evidence="10" id="KW-0677">Repeat</keyword>
<sequence length="669" mass="75818">MGTRALLNREWAICLSVLGELLPRGRLQSFAEEQFQSSSTLCEGENVEKYLLRQLFIPHLSFEKKLLHFEELLIELSETKTVDGINFPGKLSEVCCYFQDRRVVSSPQIELDSLLMPTFKTGAAHLEGGGQQLHSTLRLQLEAIVQSATECELYLINSDVWEFFSEELSRLINDRDDLVLTTPCSLVSLHRILCLHSSLDSLYVLSKEQKDLLQWKPPGVTQGCQEGIFNLFVDVAAKDPGTFPSESHGLVLDSLLQSAQHLYPAMLVEILTDDNLARVVAALSSTVRQVQLGAHSMLNVAMPLLPDLLRKPDDDTEEDQGKKDEFERIPKKLSPLLEKLLSLHEIVETLLGDLKIGDPCSVVPHTDSYCLAMAYLLAWTQVLEFISAAPSQIRLGYATDLTERGLLPSLFPNVFRLMPENPPVCLKRWACLPETPKKEDMRNLFLRAPRIDTDSQCSEEEIQIVACYVYAMALLKVPASVRSWFNNLDRKSADIVNNFTTKYVSSHLCAAEIQEVHQIGKQFENLTVQGRPGSREVVAAYTVDEACIELCLQLPPNHPLSPVTTERRGRVGVGEQEWRQWLLQLKTTLTYQNGSLLDGLGMWQRNLQKKFEGVEECMICYYVLHSSTLKLPRLSCHVCRKKFHSECLYKWFRTSNNSTCPLCRNEFHM</sequence>
<protein>
    <recommendedName>
        <fullName evidence="6 16">E3 ubiquitin-protein ligase listerin</fullName>
        <ecNumber evidence="5 16">2.3.2.27</ecNumber>
    </recommendedName>
    <alternativeName>
        <fullName evidence="14 16">RING-type E3 ubiquitin transferase listerin</fullName>
    </alternativeName>
</protein>
<dbReference type="EMBL" id="JAFNEN010000759">
    <property type="protein sequence ID" value="KAG8177697.1"/>
    <property type="molecule type" value="Genomic_DNA"/>
</dbReference>
<keyword evidence="19" id="KW-1185">Reference proteome</keyword>
<dbReference type="InterPro" id="IPR054477">
    <property type="entry name" value="LTN1_E3_ligase_6th"/>
</dbReference>
<evidence type="ECO:0000256" key="8">
    <source>
        <dbReference type="ARBA" id="ARBA00022679"/>
    </source>
</evidence>
<dbReference type="GO" id="GO:1990116">
    <property type="term" value="P:ribosome-associated ubiquitin-dependent protein catabolic process"/>
    <property type="evidence" value="ECO:0007669"/>
    <property type="project" value="UniProtKB-UniRule"/>
</dbReference>
<dbReference type="SMART" id="SM00744">
    <property type="entry name" value="RINGv"/>
    <property type="match status" value="1"/>
</dbReference>
<dbReference type="AlphaFoldDB" id="A0AAV6TZX9"/>
<dbReference type="SUPFAM" id="SSF57850">
    <property type="entry name" value="RING/U-box"/>
    <property type="match status" value="1"/>
</dbReference>
<evidence type="ECO:0000256" key="1">
    <source>
        <dbReference type="ARBA" id="ARBA00000900"/>
    </source>
</evidence>
<keyword evidence="11 15" id="KW-0863">Zinc-finger</keyword>
<dbReference type="Proteomes" id="UP000827092">
    <property type="component" value="Unassembled WGS sequence"/>
</dbReference>
<evidence type="ECO:0000256" key="13">
    <source>
        <dbReference type="ARBA" id="ARBA00022833"/>
    </source>
</evidence>
<dbReference type="GO" id="GO:0043023">
    <property type="term" value="F:ribosomal large subunit binding"/>
    <property type="evidence" value="ECO:0007669"/>
    <property type="project" value="TreeGrafter"/>
</dbReference>
<comment type="function">
    <text evidence="16">E3 ubiquitin-protein ligase. Component of the ribosome quality control complex (RQC), a ribosome-associated complex that mediates ubiquitination and extraction of incompletely synthesized nascent chains for proteasomal degradation.</text>
</comment>
<reference evidence="18 19" key="1">
    <citation type="journal article" date="2022" name="Nat. Ecol. Evol.">
        <title>A masculinizing supergene underlies an exaggerated male reproductive morph in a spider.</title>
        <authorList>
            <person name="Hendrickx F."/>
            <person name="De Corte Z."/>
            <person name="Sonet G."/>
            <person name="Van Belleghem S.M."/>
            <person name="Kostlbacher S."/>
            <person name="Vangestel C."/>
        </authorList>
    </citation>
    <scope>NUCLEOTIDE SEQUENCE [LARGE SCALE GENOMIC DNA]</scope>
    <source>
        <strain evidence="18">W744_W776</strain>
    </source>
</reference>
<dbReference type="InterPro" id="IPR001841">
    <property type="entry name" value="Znf_RING"/>
</dbReference>
<comment type="similarity">
    <text evidence="4 16">Belongs to the LTN1 family.</text>
</comment>
<dbReference type="PANTHER" id="PTHR12389">
    <property type="entry name" value="ZINC FINGER PROTEIN 294"/>
    <property type="match status" value="1"/>
</dbReference>
<keyword evidence="9 16" id="KW-0479">Metal-binding</keyword>
<keyword evidence="13 16" id="KW-0862">Zinc</keyword>
<comment type="subunit">
    <text evidence="16">Component of the ribosome quality control complex (RQC).</text>
</comment>
<dbReference type="PROSITE" id="PS50089">
    <property type="entry name" value="ZF_RING_2"/>
    <property type="match status" value="1"/>
</dbReference>
<dbReference type="CDD" id="cd16491">
    <property type="entry name" value="RING-CH-C4HC3_LTN1"/>
    <property type="match status" value="1"/>
</dbReference>
<dbReference type="GO" id="GO:1990112">
    <property type="term" value="C:RQC complex"/>
    <property type="evidence" value="ECO:0007669"/>
    <property type="project" value="UniProtKB-UniRule"/>
</dbReference>
<keyword evidence="12 16" id="KW-0833">Ubl conjugation pathway</keyword>
<evidence type="ECO:0000256" key="12">
    <source>
        <dbReference type="ARBA" id="ARBA00022786"/>
    </source>
</evidence>
<evidence type="ECO:0000256" key="2">
    <source>
        <dbReference type="ARBA" id="ARBA00004514"/>
    </source>
</evidence>
<dbReference type="Pfam" id="PF13639">
    <property type="entry name" value="zf-RING_2"/>
    <property type="match status" value="1"/>
</dbReference>
<dbReference type="InterPro" id="IPR054478">
    <property type="entry name" value="LTN1_UBC"/>
</dbReference>
<evidence type="ECO:0000256" key="16">
    <source>
        <dbReference type="RuleBase" id="RU367090"/>
    </source>
</evidence>
<dbReference type="InterPro" id="IPR039795">
    <property type="entry name" value="LTN1/Rkr1"/>
</dbReference>
<evidence type="ECO:0000256" key="15">
    <source>
        <dbReference type="PROSITE-ProRule" id="PRU00175"/>
    </source>
</evidence>
<evidence type="ECO:0000256" key="4">
    <source>
        <dbReference type="ARBA" id="ARBA00007997"/>
    </source>
</evidence>
<dbReference type="GO" id="GO:0008270">
    <property type="term" value="F:zinc ion binding"/>
    <property type="evidence" value="ECO:0007669"/>
    <property type="project" value="UniProtKB-KW"/>
</dbReference>
<evidence type="ECO:0000313" key="19">
    <source>
        <dbReference type="Proteomes" id="UP000827092"/>
    </source>
</evidence>
<evidence type="ECO:0000256" key="9">
    <source>
        <dbReference type="ARBA" id="ARBA00022723"/>
    </source>
</evidence>
<dbReference type="GO" id="GO:0005829">
    <property type="term" value="C:cytosol"/>
    <property type="evidence" value="ECO:0007669"/>
    <property type="project" value="UniProtKB-SubCell"/>
</dbReference>
<evidence type="ECO:0000256" key="14">
    <source>
        <dbReference type="ARBA" id="ARBA00032366"/>
    </source>
</evidence>
<comment type="caution">
    <text evidence="18">The sequence shown here is derived from an EMBL/GenBank/DDBJ whole genome shotgun (WGS) entry which is preliminary data.</text>
</comment>
<dbReference type="InterPro" id="IPR039804">
    <property type="entry name" value="RING-CH-C4HC3_LTN1"/>
</dbReference>
<evidence type="ECO:0000256" key="3">
    <source>
        <dbReference type="ARBA" id="ARBA00004906"/>
    </source>
</evidence>
<comment type="subcellular location">
    <subcellularLocation>
        <location evidence="2">Cytoplasm</location>
        <location evidence="2">Cytosol</location>
    </subcellularLocation>
</comment>
<dbReference type="Pfam" id="PF23009">
    <property type="entry name" value="UBC_like"/>
    <property type="match status" value="1"/>
</dbReference>
<dbReference type="GO" id="GO:0061630">
    <property type="term" value="F:ubiquitin protein ligase activity"/>
    <property type="evidence" value="ECO:0007669"/>
    <property type="project" value="UniProtKB-UniRule"/>
</dbReference>
<dbReference type="FunFam" id="3.30.40.10:FF:000038">
    <property type="entry name" value="E3 ubiquitin-protein ligase listerin"/>
    <property type="match status" value="1"/>
</dbReference>
<dbReference type="InterPro" id="IPR013083">
    <property type="entry name" value="Znf_RING/FYVE/PHD"/>
</dbReference>
<dbReference type="Pfam" id="PF22999">
    <property type="entry name" value="LTN1_E3_ligase_6th"/>
    <property type="match status" value="1"/>
</dbReference>
<dbReference type="Gene3D" id="3.30.40.10">
    <property type="entry name" value="Zinc/RING finger domain, C3HC4 (zinc finger)"/>
    <property type="match status" value="1"/>
</dbReference>
<dbReference type="GO" id="GO:0072344">
    <property type="term" value="P:rescue of stalled ribosome"/>
    <property type="evidence" value="ECO:0007669"/>
    <property type="project" value="UniProtKB-UniRule"/>
</dbReference>
<organism evidence="18 19">
    <name type="scientific">Oedothorax gibbosus</name>
    <dbReference type="NCBI Taxonomy" id="931172"/>
    <lineage>
        <taxon>Eukaryota</taxon>
        <taxon>Metazoa</taxon>
        <taxon>Ecdysozoa</taxon>
        <taxon>Arthropoda</taxon>
        <taxon>Chelicerata</taxon>
        <taxon>Arachnida</taxon>
        <taxon>Araneae</taxon>
        <taxon>Araneomorphae</taxon>
        <taxon>Entelegynae</taxon>
        <taxon>Araneoidea</taxon>
        <taxon>Linyphiidae</taxon>
        <taxon>Erigoninae</taxon>
        <taxon>Oedothorax</taxon>
    </lineage>
</organism>
<evidence type="ECO:0000256" key="10">
    <source>
        <dbReference type="ARBA" id="ARBA00022737"/>
    </source>
</evidence>
<gene>
    <name evidence="18" type="ORF">JTE90_018319</name>
</gene>
<proteinExistence type="inferred from homology"/>
<evidence type="ECO:0000256" key="11">
    <source>
        <dbReference type="ARBA" id="ARBA00022771"/>
    </source>
</evidence>
<feature type="domain" description="RING-type" evidence="17">
    <location>
        <begin position="617"/>
        <end position="664"/>
    </location>
</feature>
<dbReference type="EC" id="2.3.2.27" evidence="5 16"/>
<evidence type="ECO:0000313" key="18">
    <source>
        <dbReference type="EMBL" id="KAG8177697.1"/>
    </source>
</evidence>
<dbReference type="InterPro" id="IPR011016">
    <property type="entry name" value="Znf_RING-CH"/>
</dbReference>
<comment type="pathway">
    <text evidence="3 16">Protein modification; protein ubiquitination.</text>
</comment>
<evidence type="ECO:0000256" key="7">
    <source>
        <dbReference type="ARBA" id="ARBA00022490"/>
    </source>
</evidence>
<name>A0AAV6TZX9_9ARAC</name>
<comment type="catalytic activity">
    <reaction evidence="1 16">
        <text>S-ubiquitinyl-[E2 ubiquitin-conjugating enzyme]-L-cysteine + [acceptor protein]-L-lysine = [E2 ubiquitin-conjugating enzyme]-L-cysteine + N(6)-ubiquitinyl-[acceptor protein]-L-lysine.</text>
        <dbReference type="EC" id="2.3.2.27"/>
    </reaction>
</comment>